<dbReference type="EMBL" id="LR877146">
    <property type="protein sequence ID" value="CAD2213618.1"/>
    <property type="molecule type" value="Genomic_DNA"/>
</dbReference>
<evidence type="ECO:0000313" key="2">
    <source>
        <dbReference type="EMBL" id="CAD2213618.1"/>
    </source>
</evidence>
<dbReference type="PANTHER" id="PTHR35615:SF7">
    <property type="entry name" value="PRESENT IN THE OUTER MITOCHONDRIAL MEMBRANE PROTEOME 22"/>
    <property type="match status" value="1"/>
</dbReference>
<keyword evidence="3" id="KW-1185">Reference proteome</keyword>
<feature type="compositionally biased region" description="Basic and acidic residues" evidence="1">
    <location>
        <begin position="189"/>
        <end position="200"/>
    </location>
</feature>
<evidence type="ECO:0000256" key="1">
    <source>
        <dbReference type="SAM" id="MobiDB-lite"/>
    </source>
</evidence>
<evidence type="ECO:0000313" key="3">
    <source>
        <dbReference type="Proteomes" id="UP000515908"/>
    </source>
</evidence>
<feature type="region of interest" description="Disordered" evidence="1">
    <location>
        <begin position="1"/>
        <end position="23"/>
    </location>
</feature>
<feature type="region of interest" description="Disordered" evidence="1">
    <location>
        <begin position="189"/>
        <end position="212"/>
    </location>
</feature>
<gene>
    <name evidence="2" type="ORF">ADEAN_000106100</name>
</gene>
<reference evidence="2 3" key="1">
    <citation type="submission" date="2020-08" db="EMBL/GenBank/DDBJ databases">
        <authorList>
            <person name="Newling K."/>
            <person name="Davey J."/>
            <person name="Forrester S."/>
        </authorList>
    </citation>
    <scope>NUCLEOTIDE SEQUENCE [LARGE SCALE GENOMIC DNA]</scope>
    <source>
        <strain evidence="3">Crithidia deanei Carvalho (ATCC PRA-265)</strain>
    </source>
</reference>
<dbReference type="Proteomes" id="UP000515908">
    <property type="component" value="Chromosome 02"/>
</dbReference>
<sequence length="212" mass="23082">MMKDVLSSGGPAQAKFESNPISGPSLNGVKREAVKDAADTAKVIAKCVKGFDAKNDEMLVVQLNMMQIRAPKSVYVTSLMCVFVNHTQKTFDMKVLMENIKTKKKEGLLFTTAIGGSCRTALVVPISADDLKNGDMLNATLTEGEAMNAMKNKPSRSGGIATFIQMTKGPIDKGAVKDEKLKERMQKMIHNAEKTLKDPENNPFPSYPLLNA</sequence>
<dbReference type="VEuPathDB" id="TriTrypDB:ADEAN_000106100"/>
<protein>
    <submittedName>
        <fullName evidence="2">Uncharacterized protein</fullName>
    </submittedName>
</protein>
<dbReference type="PANTHER" id="PTHR35615">
    <property type="entry name" value="PRESENT IN THE OUTER MITOCHONDRIAL MEMBRANE PROTEOME 22-RELATED"/>
    <property type="match status" value="1"/>
</dbReference>
<accession>A0A7G2C1H6</accession>
<proteinExistence type="predicted"/>
<dbReference type="AlphaFoldDB" id="A0A7G2C1H6"/>
<organism evidence="2 3">
    <name type="scientific">Angomonas deanei</name>
    <dbReference type="NCBI Taxonomy" id="59799"/>
    <lineage>
        <taxon>Eukaryota</taxon>
        <taxon>Discoba</taxon>
        <taxon>Euglenozoa</taxon>
        <taxon>Kinetoplastea</taxon>
        <taxon>Metakinetoplastina</taxon>
        <taxon>Trypanosomatida</taxon>
        <taxon>Trypanosomatidae</taxon>
        <taxon>Strigomonadinae</taxon>
        <taxon>Angomonas</taxon>
    </lineage>
</organism>
<name>A0A7G2C1H6_9TRYP</name>